<dbReference type="AlphaFoldDB" id="A0AB35HUF9"/>
<organism evidence="4 5">
    <name type="scientific">Microbulbifer thermotolerans</name>
    <dbReference type="NCBI Taxonomy" id="252514"/>
    <lineage>
        <taxon>Bacteria</taxon>
        <taxon>Pseudomonadati</taxon>
        <taxon>Pseudomonadota</taxon>
        <taxon>Gammaproteobacteria</taxon>
        <taxon>Cellvibrionales</taxon>
        <taxon>Microbulbiferaceae</taxon>
        <taxon>Microbulbifer</taxon>
    </lineage>
</organism>
<comment type="caution">
    <text evidence="4">The sequence shown here is derived from an EMBL/GenBank/DDBJ whole genome shotgun (WGS) entry which is preliminary data.</text>
</comment>
<evidence type="ECO:0000259" key="3">
    <source>
        <dbReference type="Pfam" id="PF13505"/>
    </source>
</evidence>
<keyword evidence="1 2" id="KW-0732">Signal</keyword>
<feature type="signal peptide" evidence="2">
    <location>
        <begin position="1"/>
        <end position="21"/>
    </location>
</feature>
<accession>A0AB35HUF9</accession>
<evidence type="ECO:0000313" key="5">
    <source>
        <dbReference type="Proteomes" id="UP001209730"/>
    </source>
</evidence>
<dbReference type="Proteomes" id="UP001209730">
    <property type="component" value="Unassembled WGS sequence"/>
</dbReference>
<protein>
    <recommendedName>
        <fullName evidence="3">Outer membrane protein beta-barrel domain-containing protein</fullName>
    </recommendedName>
</protein>
<proteinExistence type="predicted"/>
<feature type="chain" id="PRO_5044329279" description="Outer membrane protein beta-barrel domain-containing protein" evidence="2">
    <location>
        <begin position="22"/>
        <end position="203"/>
    </location>
</feature>
<evidence type="ECO:0000256" key="2">
    <source>
        <dbReference type="SAM" id="SignalP"/>
    </source>
</evidence>
<name>A0AB35HUF9_MICTH</name>
<feature type="domain" description="Outer membrane protein beta-barrel" evidence="3">
    <location>
        <begin position="11"/>
        <end position="187"/>
    </location>
</feature>
<reference evidence="4" key="1">
    <citation type="submission" date="2022-11" db="EMBL/GenBank/DDBJ databases">
        <title>Chitin-degrading and fungicidal potential of chitinolytic bacterial strains from marine environment of the Pacific Ocean regions.</title>
        <authorList>
            <person name="Pentekhina I."/>
            <person name="Nedashkovskaya O."/>
            <person name="Seitkalieva A."/>
            <person name="Podvolotskaya A."/>
            <person name="Tekutyeva L."/>
            <person name="Balabanova L."/>
        </authorList>
    </citation>
    <scope>NUCLEOTIDE SEQUENCE</scope>
    <source>
        <strain evidence="4">KMM 6838</strain>
    </source>
</reference>
<evidence type="ECO:0000256" key="1">
    <source>
        <dbReference type="ARBA" id="ARBA00022729"/>
    </source>
</evidence>
<dbReference type="EMBL" id="JAPHQB010000005">
    <property type="protein sequence ID" value="MCX2801102.1"/>
    <property type="molecule type" value="Genomic_DNA"/>
</dbReference>
<dbReference type="InterPro" id="IPR027385">
    <property type="entry name" value="Beta-barrel_OMP"/>
</dbReference>
<sequence length="203" mass="22421">MYKYKKLVLGLVLGAISTAAAAQEQVEEGAEYRGSWGISAEFINFNTDVATVNGIADSGIGLGGSYSGEKGLFNFTIGASLFYVDDKAEFSQRVHNSWTDDEYTEDSSIDAVSLYLDGGILYPLSEGVSLGMNVGYRYFDIDRSIANCSNCYSEEIQIESDTYLKPFARFTFNDRFSGTLAYFSYTGDKGAENSVQFEVNFNW</sequence>
<gene>
    <name evidence="4" type="ORF">OQJ68_04795</name>
</gene>
<dbReference type="Pfam" id="PF13505">
    <property type="entry name" value="OMP_b-brl"/>
    <property type="match status" value="1"/>
</dbReference>
<dbReference type="RefSeq" id="WP_265965722.1">
    <property type="nucleotide sequence ID" value="NZ_JAPHQB010000005.1"/>
</dbReference>
<evidence type="ECO:0000313" key="4">
    <source>
        <dbReference type="EMBL" id="MCX2801102.1"/>
    </source>
</evidence>